<feature type="compositionally biased region" description="Basic and acidic residues" evidence="1">
    <location>
        <begin position="71"/>
        <end position="98"/>
    </location>
</feature>
<comment type="caution">
    <text evidence="2">The sequence shown here is derived from an EMBL/GenBank/DDBJ whole genome shotgun (WGS) entry which is preliminary data.</text>
</comment>
<evidence type="ECO:0000313" key="2">
    <source>
        <dbReference type="EMBL" id="CAG04562.1"/>
    </source>
</evidence>
<organism evidence="2">
    <name type="scientific">Tetraodon nigroviridis</name>
    <name type="common">Spotted green pufferfish</name>
    <name type="synonym">Chelonodon nigroviridis</name>
    <dbReference type="NCBI Taxonomy" id="99883"/>
    <lineage>
        <taxon>Eukaryota</taxon>
        <taxon>Metazoa</taxon>
        <taxon>Chordata</taxon>
        <taxon>Craniata</taxon>
        <taxon>Vertebrata</taxon>
        <taxon>Euteleostomi</taxon>
        <taxon>Actinopterygii</taxon>
        <taxon>Neopterygii</taxon>
        <taxon>Teleostei</taxon>
        <taxon>Neoteleostei</taxon>
        <taxon>Acanthomorphata</taxon>
        <taxon>Eupercaria</taxon>
        <taxon>Tetraodontiformes</taxon>
        <taxon>Tetradontoidea</taxon>
        <taxon>Tetraodontidae</taxon>
        <taxon>Tetraodon</taxon>
    </lineage>
</organism>
<evidence type="ECO:0000256" key="1">
    <source>
        <dbReference type="SAM" id="MobiDB-lite"/>
    </source>
</evidence>
<feature type="region of interest" description="Disordered" evidence="1">
    <location>
        <begin position="71"/>
        <end position="107"/>
    </location>
</feature>
<protein>
    <submittedName>
        <fullName evidence="2">(spotted green pufferfish) hypothetical protein</fullName>
    </submittedName>
</protein>
<gene>
    <name evidence="2" type="ORF">GSTENG00024321001</name>
</gene>
<accession>Q4S470</accession>
<name>Q4S470_TETNG</name>
<dbReference type="KEGG" id="tng:GSTEN00024321G001"/>
<reference evidence="2" key="2">
    <citation type="submission" date="2004-02" db="EMBL/GenBank/DDBJ databases">
        <authorList>
            <consortium name="Genoscope"/>
            <consortium name="Whitehead Institute Centre for Genome Research"/>
        </authorList>
    </citation>
    <scope>NUCLEOTIDE SEQUENCE</scope>
</reference>
<sequence length="107" mass="11199">MQPDGRLCGSAALCWGITSAVPGGPGRAAGCRGRPADQRCGDDASNEADTAQPPSTWAPKGLLLCVEHHRPPTHMHTSDTHMHTSDTHTHTSDAHTHTSDAAPRCSA</sequence>
<reference evidence="2" key="1">
    <citation type="journal article" date="2004" name="Nature">
        <title>Genome duplication in the teleost fish Tetraodon nigroviridis reveals the early vertebrate proto-karyotype.</title>
        <authorList>
            <person name="Jaillon O."/>
            <person name="Aury J.-M."/>
            <person name="Brunet F."/>
            <person name="Petit J.-L."/>
            <person name="Stange-Thomann N."/>
            <person name="Mauceli E."/>
            <person name="Bouneau L."/>
            <person name="Fischer C."/>
            <person name="Ozouf-Costaz C."/>
            <person name="Bernot A."/>
            <person name="Nicaud S."/>
            <person name="Jaffe D."/>
            <person name="Fisher S."/>
            <person name="Lutfalla G."/>
            <person name="Dossat C."/>
            <person name="Segurens B."/>
            <person name="Dasilva C."/>
            <person name="Salanoubat M."/>
            <person name="Levy M."/>
            <person name="Boudet N."/>
            <person name="Castellano S."/>
            <person name="Anthouard V."/>
            <person name="Jubin C."/>
            <person name="Castelli V."/>
            <person name="Katinka M."/>
            <person name="Vacherie B."/>
            <person name="Biemont C."/>
            <person name="Skalli Z."/>
            <person name="Cattolico L."/>
            <person name="Poulain J."/>
            <person name="De Berardinis V."/>
            <person name="Cruaud C."/>
            <person name="Duprat S."/>
            <person name="Brottier P."/>
            <person name="Coutanceau J.-P."/>
            <person name="Gouzy J."/>
            <person name="Parra G."/>
            <person name="Lardier G."/>
            <person name="Chapple C."/>
            <person name="McKernan K.J."/>
            <person name="McEwan P."/>
            <person name="Bosak S."/>
            <person name="Kellis M."/>
            <person name="Volff J.-N."/>
            <person name="Guigo R."/>
            <person name="Zody M.C."/>
            <person name="Mesirov J."/>
            <person name="Lindblad-Toh K."/>
            <person name="Birren B."/>
            <person name="Nusbaum C."/>
            <person name="Kahn D."/>
            <person name="Robinson-Rechavi M."/>
            <person name="Laudet V."/>
            <person name="Schachter V."/>
            <person name="Quetier F."/>
            <person name="Saurin W."/>
            <person name="Scarpelli C."/>
            <person name="Wincker P."/>
            <person name="Lander E.S."/>
            <person name="Weissenbach J."/>
            <person name="Roest Crollius H."/>
        </authorList>
    </citation>
    <scope>NUCLEOTIDE SEQUENCE [LARGE SCALE GENOMIC DNA]</scope>
</reference>
<feature type="region of interest" description="Disordered" evidence="1">
    <location>
        <begin position="21"/>
        <end position="57"/>
    </location>
</feature>
<proteinExistence type="predicted"/>
<dbReference type="AlphaFoldDB" id="Q4S470"/>
<dbReference type="EMBL" id="CAAE01014743">
    <property type="protein sequence ID" value="CAG04562.1"/>
    <property type="molecule type" value="Genomic_DNA"/>
</dbReference>